<keyword evidence="2" id="KW-1185">Reference proteome</keyword>
<comment type="caution">
    <text evidence="1">The sequence shown here is derived from an EMBL/GenBank/DDBJ whole genome shotgun (WGS) entry which is preliminary data.</text>
</comment>
<accession>A0A0Q3KG94</accession>
<dbReference type="Proteomes" id="UP000051562">
    <property type="component" value="Unassembled WGS sequence"/>
</dbReference>
<name>A0A0Q3KG94_9HYPH</name>
<protein>
    <submittedName>
        <fullName evidence="1">Uncharacterized protein</fullName>
    </submittedName>
</protein>
<proteinExistence type="predicted"/>
<evidence type="ECO:0000313" key="1">
    <source>
        <dbReference type="EMBL" id="KQK28811.1"/>
    </source>
</evidence>
<evidence type="ECO:0000313" key="2">
    <source>
        <dbReference type="Proteomes" id="UP000051562"/>
    </source>
</evidence>
<sequence length="288" mass="31360">MTPASLSDLAYDDGAPEVIDDLAALQLVNPTVKDYANFARNLPCLVQIAERAFFYANQNRRFFELAVATPSEVIAADVASVHANVLLHNAAVIAVAVIPALRPSDRHARRQVGHAFLERVDDDDSVVRKDVRTAFGLDEGDAANLSADALAFAAARARTIADHGLGQLHRLEHRAALRSFLSQPADLDALDRTIQRHQRAVENIAVALEAAELSPEDCQVLEAARAGATLQYWVAVARFALSHDHQDRGLSYLLHGPIAPTAQLYSAIEIADEIGRSSRKMIREHASQ</sequence>
<organism evidence="1 2">
    <name type="scientific">Bosea thiooxidans</name>
    <dbReference type="NCBI Taxonomy" id="53254"/>
    <lineage>
        <taxon>Bacteria</taxon>
        <taxon>Pseudomonadati</taxon>
        <taxon>Pseudomonadota</taxon>
        <taxon>Alphaproteobacteria</taxon>
        <taxon>Hyphomicrobiales</taxon>
        <taxon>Boseaceae</taxon>
        <taxon>Bosea</taxon>
    </lineage>
</organism>
<dbReference type="AlphaFoldDB" id="A0A0Q3KG94"/>
<gene>
    <name evidence="1" type="ORF">ARD30_20335</name>
</gene>
<reference evidence="1 2" key="1">
    <citation type="submission" date="2015-10" db="EMBL/GenBank/DDBJ databases">
        <title>Draft genome of Bosea thiooxidans.</title>
        <authorList>
            <person name="Wang X."/>
        </authorList>
    </citation>
    <scope>NUCLEOTIDE SEQUENCE [LARGE SCALE GENOMIC DNA]</scope>
    <source>
        <strain evidence="1 2">CGMCC 9174</strain>
    </source>
</reference>
<dbReference type="EMBL" id="LMAR01000058">
    <property type="protein sequence ID" value="KQK28811.1"/>
    <property type="molecule type" value="Genomic_DNA"/>
</dbReference>